<dbReference type="InterPro" id="IPR050463">
    <property type="entry name" value="Gfo/Idh/MocA_oxidrdct_glycsds"/>
</dbReference>
<comment type="caution">
    <text evidence="5">The sequence shown here is derived from an EMBL/GenBank/DDBJ whole genome shotgun (WGS) entry which is preliminary data.</text>
</comment>
<dbReference type="PANTHER" id="PTHR43818">
    <property type="entry name" value="BCDNA.GH03377"/>
    <property type="match status" value="1"/>
</dbReference>
<evidence type="ECO:0000256" key="1">
    <source>
        <dbReference type="ARBA" id="ARBA00023002"/>
    </source>
</evidence>
<feature type="domain" description="Gfo/Idh/MocA-like oxidoreductase N-terminal" evidence="3">
    <location>
        <begin position="25"/>
        <end position="139"/>
    </location>
</feature>
<dbReference type="InterPro" id="IPR055170">
    <property type="entry name" value="GFO_IDH_MocA-like_dom"/>
</dbReference>
<dbReference type="InterPro" id="IPR036291">
    <property type="entry name" value="NAD(P)-bd_dom_sf"/>
</dbReference>
<sequence length="366" mass="37784">MTVPGLPAQHEIVDPTGPPAPRRPVRVAVAGLGRAGIAHAAAVSSIPGCELVGVVDARAAARRDVRGLGYDAPSFGSVAKLVARTQPDALFVSAGWQERGPIARAALEAGVAVCVDPPIAPTLAEAAAVVRLAAERNTPLASCHALACHPVFARARAILASGALGEIRQVRSSTYLSRVFSPESQQRAAPAESAGGALVHSALDLLFVLLWLLGPPVLVRATSRRFYGPFEDEIHTMMALPGGAEVGLDCSWSVPGYPRQSSVIEAEGANGKMLISDDALEVELASGHGPLPSGPLRLGHSELPQAARFDLGGETLYLADASFLAWVAGGPPPAGRGDAALEALRVMDVVYESARDGGKPIAFVAP</sequence>
<proteinExistence type="predicted"/>
<feature type="region of interest" description="Disordered" evidence="2">
    <location>
        <begin position="1"/>
        <end position="20"/>
    </location>
</feature>
<dbReference type="Gene3D" id="3.30.360.10">
    <property type="entry name" value="Dihydrodipicolinate Reductase, domain 2"/>
    <property type="match status" value="1"/>
</dbReference>
<protein>
    <submittedName>
        <fullName evidence="5">Gfo/Idh/MocA family oxidoreductase</fullName>
    </submittedName>
</protein>
<organism evidence="5 6">
    <name type="scientific">Eiseniibacteriota bacterium</name>
    <dbReference type="NCBI Taxonomy" id="2212470"/>
    <lineage>
        <taxon>Bacteria</taxon>
        <taxon>Candidatus Eiseniibacteriota</taxon>
    </lineage>
</organism>
<evidence type="ECO:0000256" key="2">
    <source>
        <dbReference type="SAM" id="MobiDB-lite"/>
    </source>
</evidence>
<dbReference type="PANTHER" id="PTHR43818:SF11">
    <property type="entry name" value="BCDNA.GH03377"/>
    <property type="match status" value="1"/>
</dbReference>
<evidence type="ECO:0000313" key="5">
    <source>
        <dbReference type="EMBL" id="TMQ47389.1"/>
    </source>
</evidence>
<dbReference type="GO" id="GO:0016491">
    <property type="term" value="F:oxidoreductase activity"/>
    <property type="evidence" value="ECO:0007669"/>
    <property type="project" value="UniProtKB-KW"/>
</dbReference>
<dbReference type="SUPFAM" id="SSF51735">
    <property type="entry name" value="NAD(P)-binding Rossmann-fold domains"/>
    <property type="match status" value="1"/>
</dbReference>
<dbReference type="GO" id="GO:0000166">
    <property type="term" value="F:nucleotide binding"/>
    <property type="evidence" value="ECO:0007669"/>
    <property type="project" value="InterPro"/>
</dbReference>
<dbReference type="Pfam" id="PF01408">
    <property type="entry name" value="GFO_IDH_MocA"/>
    <property type="match status" value="1"/>
</dbReference>
<dbReference type="Proteomes" id="UP000320184">
    <property type="component" value="Unassembled WGS sequence"/>
</dbReference>
<evidence type="ECO:0000259" key="4">
    <source>
        <dbReference type="Pfam" id="PF22725"/>
    </source>
</evidence>
<gene>
    <name evidence="5" type="ORF">E6K73_13710</name>
</gene>
<dbReference type="EMBL" id="VBOT01000186">
    <property type="protein sequence ID" value="TMQ47389.1"/>
    <property type="molecule type" value="Genomic_DNA"/>
</dbReference>
<reference evidence="5 6" key="1">
    <citation type="journal article" date="2019" name="Nat. Microbiol.">
        <title>Mediterranean grassland soil C-N compound turnover is dependent on rainfall and depth, and is mediated by genomically divergent microorganisms.</title>
        <authorList>
            <person name="Diamond S."/>
            <person name="Andeer P.F."/>
            <person name="Li Z."/>
            <person name="Crits-Christoph A."/>
            <person name="Burstein D."/>
            <person name="Anantharaman K."/>
            <person name="Lane K.R."/>
            <person name="Thomas B.C."/>
            <person name="Pan C."/>
            <person name="Northen T.R."/>
            <person name="Banfield J.F."/>
        </authorList>
    </citation>
    <scope>NUCLEOTIDE SEQUENCE [LARGE SCALE GENOMIC DNA]</scope>
    <source>
        <strain evidence="5">WS_3</strain>
    </source>
</reference>
<evidence type="ECO:0000259" key="3">
    <source>
        <dbReference type="Pfam" id="PF01408"/>
    </source>
</evidence>
<feature type="domain" description="GFO/IDH/MocA-like oxidoreductase" evidence="4">
    <location>
        <begin position="152"/>
        <end position="262"/>
    </location>
</feature>
<dbReference type="Pfam" id="PF22725">
    <property type="entry name" value="GFO_IDH_MocA_C3"/>
    <property type="match status" value="1"/>
</dbReference>
<accession>A0A538S7N1</accession>
<evidence type="ECO:0000313" key="6">
    <source>
        <dbReference type="Proteomes" id="UP000320184"/>
    </source>
</evidence>
<dbReference type="Gene3D" id="3.40.50.720">
    <property type="entry name" value="NAD(P)-binding Rossmann-like Domain"/>
    <property type="match status" value="1"/>
</dbReference>
<dbReference type="SUPFAM" id="SSF55347">
    <property type="entry name" value="Glyceraldehyde-3-phosphate dehydrogenase-like, C-terminal domain"/>
    <property type="match status" value="1"/>
</dbReference>
<dbReference type="AlphaFoldDB" id="A0A538S7N1"/>
<dbReference type="InterPro" id="IPR000683">
    <property type="entry name" value="Gfo/Idh/MocA-like_OxRdtase_N"/>
</dbReference>
<keyword evidence="1" id="KW-0560">Oxidoreductase</keyword>
<name>A0A538S7N1_UNCEI</name>